<protein>
    <submittedName>
        <fullName evidence="10">UDP-Glycosyltransferase/glycogen phosphorylase</fullName>
    </submittedName>
</protein>
<evidence type="ECO:0000256" key="4">
    <source>
        <dbReference type="ARBA" id="ARBA00022676"/>
    </source>
</evidence>
<dbReference type="InterPro" id="IPR001296">
    <property type="entry name" value="Glyco_trans_1"/>
</dbReference>
<dbReference type="SUPFAM" id="SSF53756">
    <property type="entry name" value="UDP-Glycosyltransferase/glycogen phosphorylase"/>
    <property type="match status" value="1"/>
</dbReference>
<feature type="domain" description="Trehalose synthase N-terminal" evidence="9">
    <location>
        <begin position="277"/>
        <end position="438"/>
    </location>
</feature>
<dbReference type="GO" id="GO:0006006">
    <property type="term" value="P:glucose metabolic process"/>
    <property type="evidence" value="ECO:0007669"/>
    <property type="project" value="UniProtKB-KW"/>
</dbReference>
<comment type="caution">
    <text evidence="10">The sequence shown here is derived from an EMBL/GenBank/DDBJ whole genome shotgun (WGS) entry which is preliminary data.</text>
</comment>
<accession>A0A9P4I2U8</accession>
<evidence type="ECO:0000256" key="2">
    <source>
        <dbReference type="ARBA" id="ARBA00011738"/>
    </source>
</evidence>
<evidence type="ECO:0000259" key="9">
    <source>
        <dbReference type="Pfam" id="PF21269"/>
    </source>
</evidence>
<keyword evidence="3" id="KW-0313">Glucose metabolism</keyword>
<keyword evidence="11" id="KW-1185">Reference proteome</keyword>
<dbReference type="OrthoDB" id="937291at2759"/>
<feature type="compositionally biased region" description="Low complexity" evidence="7">
    <location>
        <begin position="13"/>
        <end position="24"/>
    </location>
</feature>
<evidence type="ECO:0000313" key="11">
    <source>
        <dbReference type="Proteomes" id="UP000799772"/>
    </source>
</evidence>
<keyword evidence="5" id="KW-0808">Transferase</keyword>
<proteinExistence type="inferred from homology"/>
<dbReference type="InterPro" id="IPR049438">
    <property type="entry name" value="TreT_GT1"/>
</dbReference>
<feature type="domain" description="Glycosyl transferase family 1" evidence="8">
    <location>
        <begin position="497"/>
        <end position="672"/>
    </location>
</feature>
<evidence type="ECO:0000256" key="1">
    <source>
        <dbReference type="ARBA" id="ARBA00009481"/>
    </source>
</evidence>
<evidence type="ECO:0000256" key="7">
    <source>
        <dbReference type="SAM" id="MobiDB-lite"/>
    </source>
</evidence>
<dbReference type="Proteomes" id="UP000799772">
    <property type="component" value="Unassembled WGS sequence"/>
</dbReference>
<sequence>MQTTSDIPDRSKSQSSIAHSSASSRARRQTWPMNMAQLHNEKTKYEFEAQGSVKHLQRLERAREKGGDYSVNRQILFLGIAAFVRENNQIDIGFTSHDGTYSVDFALHTISPKTTFAPDGSHAHTSDDDHDEIAESIADYVLDKLKEYEKEHMYKFVGAGINKTAATISPQLPARLWAELDAVPLVFQRGLETDRGLDLTADEEADTMARKCLMMFGPGIQPRVVVGFRNIVEVDASAHARLTTLQQYIDSVSPQTWKAVSHYARSLKERNIKIAFFNSTPQGGGVALMRHALIRFFRVLGVNCSWYVPKPKPEVFRITKTNHNILQGVADPSSRLSSAQRAILEEWATSNAQRYWTVPNGPLASRDKGGADVIIVDDPQMPNLIVEARKQDSTRSILFRSHIQIRSDLADKPGTPTSEVWNWVWDSARHADVFISHPVAAFVPSSVPKDKVAYMPATTDWLDGLNKELSSYDSQHYIQEFNTECYKSKMTKLAFPARDYIVQIARFDPSKGIPDVLASYAEFRRTYLPSSTPKNKIPQLVVAGHGAIDDPDASLILDQTMELLDTKYSDLKQDVVVMRLGPTDQLLNALLSNAKVALQLSTREGFEVKVSEALHKGIPIIATLAGGIPLQVTHEKNGFLVEPGDYKAVAGHLATLFKDEEVYRRMSRYAARHVSDEVSTVGNALCWMYLADALTKGEKVVPKGRWVADLAREAAGVPWESGEDRLPRNVGA</sequence>
<dbReference type="Pfam" id="PF00534">
    <property type="entry name" value="Glycos_transf_1"/>
    <property type="match status" value="1"/>
</dbReference>
<reference evidence="10" key="1">
    <citation type="journal article" date="2020" name="Stud. Mycol.">
        <title>101 Dothideomycetes genomes: a test case for predicting lifestyles and emergence of pathogens.</title>
        <authorList>
            <person name="Haridas S."/>
            <person name="Albert R."/>
            <person name="Binder M."/>
            <person name="Bloem J."/>
            <person name="Labutti K."/>
            <person name="Salamov A."/>
            <person name="Andreopoulos B."/>
            <person name="Baker S."/>
            <person name="Barry K."/>
            <person name="Bills G."/>
            <person name="Bluhm B."/>
            <person name="Cannon C."/>
            <person name="Castanera R."/>
            <person name="Culley D."/>
            <person name="Daum C."/>
            <person name="Ezra D."/>
            <person name="Gonzalez J."/>
            <person name="Henrissat B."/>
            <person name="Kuo A."/>
            <person name="Liang C."/>
            <person name="Lipzen A."/>
            <person name="Lutzoni F."/>
            <person name="Magnuson J."/>
            <person name="Mondo S."/>
            <person name="Nolan M."/>
            <person name="Ohm R."/>
            <person name="Pangilinan J."/>
            <person name="Park H.-J."/>
            <person name="Ramirez L."/>
            <person name="Alfaro M."/>
            <person name="Sun H."/>
            <person name="Tritt A."/>
            <person name="Yoshinaga Y."/>
            <person name="Zwiers L.-H."/>
            <person name="Turgeon B."/>
            <person name="Goodwin S."/>
            <person name="Spatafora J."/>
            <person name="Crous P."/>
            <person name="Grigoriev I."/>
        </authorList>
    </citation>
    <scope>NUCLEOTIDE SEQUENCE</scope>
    <source>
        <strain evidence="10">CBS 133067</strain>
    </source>
</reference>
<dbReference type="GO" id="GO:0016757">
    <property type="term" value="F:glycosyltransferase activity"/>
    <property type="evidence" value="ECO:0007669"/>
    <property type="project" value="UniProtKB-KW"/>
</dbReference>
<gene>
    <name evidence="10" type="ORF">NA57DRAFT_68964</name>
</gene>
<keyword evidence="6" id="KW-0119">Carbohydrate metabolism</keyword>
<dbReference type="InterPro" id="IPR052078">
    <property type="entry name" value="Trehalose_Metab_GTase"/>
</dbReference>
<feature type="region of interest" description="Disordered" evidence="7">
    <location>
        <begin position="1"/>
        <end position="31"/>
    </location>
</feature>
<evidence type="ECO:0000259" key="8">
    <source>
        <dbReference type="Pfam" id="PF00534"/>
    </source>
</evidence>
<dbReference type="EMBL" id="ML978136">
    <property type="protein sequence ID" value="KAF2093965.1"/>
    <property type="molecule type" value="Genomic_DNA"/>
</dbReference>
<evidence type="ECO:0000256" key="6">
    <source>
        <dbReference type="ARBA" id="ARBA00023277"/>
    </source>
</evidence>
<evidence type="ECO:0000313" key="10">
    <source>
        <dbReference type="EMBL" id="KAF2093965.1"/>
    </source>
</evidence>
<dbReference type="Pfam" id="PF21269">
    <property type="entry name" value="TreT_GT1"/>
    <property type="match status" value="1"/>
</dbReference>
<comment type="subunit">
    <text evidence="2">Homodimer.</text>
</comment>
<dbReference type="PANTHER" id="PTHR47779:SF1">
    <property type="entry name" value="SYNTHASE (CCG-9), PUTATIVE (AFU_ORTHOLOGUE AFUA_3G12100)-RELATED"/>
    <property type="match status" value="1"/>
</dbReference>
<name>A0A9P4I2U8_9PEZI</name>
<organism evidence="10 11">
    <name type="scientific">Rhizodiscina lignyota</name>
    <dbReference type="NCBI Taxonomy" id="1504668"/>
    <lineage>
        <taxon>Eukaryota</taxon>
        <taxon>Fungi</taxon>
        <taxon>Dikarya</taxon>
        <taxon>Ascomycota</taxon>
        <taxon>Pezizomycotina</taxon>
        <taxon>Dothideomycetes</taxon>
        <taxon>Pleosporomycetidae</taxon>
        <taxon>Aulographales</taxon>
        <taxon>Rhizodiscinaceae</taxon>
        <taxon>Rhizodiscina</taxon>
    </lineage>
</organism>
<evidence type="ECO:0000256" key="3">
    <source>
        <dbReference type="ARBA" id="ARBA00022526"/>
    </source>
</evidence>
<dbReference type="PANTHER" id="PTHR47779">
    <property type="entry name" value="SYNTHASE (CCG-9), PUTATIVE (AFU_ORTHOLOGUE AFUA_3G12100)-RELATED"/>
    <property type="match status" value="1"/>
</dbReference>
<evidence type="ECO:0000256" key="5">
    <source>
        <dbReference type="ARBA" id="ARBA00022679"/>
    </source>
</evidence>
<keyword evidence="4" id="KW-0328">Glycosyltransferase</keyword>
<dbReference type="Gene3D" id="3.40.50.2000">
    <property type="entry name" value="Glycogen Phosphorylase B"/>
    <property type="match status" value="2"/>
</dbReference>
<comment type="similarity">
    <text evidence="1">Belongs to the glycosyltransferase group 1 family. Glycosyltransferase 4 subfamily.</text>
</comment>
<dbReference type="AlphaFoldDB" id="A0A9P4I2U8"/>